<dbReference type="Pfam" id="PF01400">
    <property type="entry name" value="Astacin"/>
    <property type="match status" value="1"/>
</dbReference>
<dbReference type="InterPro" id="IPR024079">
    <property type="entry name" value="MetalloPept_cat_dom_sf"/>
</dbReference>
<dbReference type="OrthoDB" id="3669864at2"/>
<name>A0A4R0NJ82_9SPHI</name>
<organism evidence="2 3">
    <name type="scientific">Pedobacter frigidisoli</name>
    <dbReference type="NCBI Taxonomy" id="2530455"/>
    <lineage>
        <taxon>Bacteria</taxon>
        <taxon>Pseudomonadati</taxon>
        <taxon>Bacteroidota</taxon>
        <taxon>Sphingobacteriia</taxon>
        <taxon>Sphingobacteriales</taxon>
        <taxon>Sphingobacteriaceae</taxon>
        <taxon>Pedobacter</taxon>
    </lineage>
</organism>
<dbReference type="GO" id="GO:0008270">
    <property type="term" value="F:zinc ion binding"/>
    <property type="evidence" value="ECO:0007669"/>
    <property type="project" value="InterPro"/>
</dbReference>
<gene>
    <name evidence="2" type="ORF">EZ449_19880</name>
</gene>
<feature type="domain" description="Peptidase metallopeptidase" evidence="1">
    <location>
        <begin position="86"/>
        <end position="230"/>
    </location>
</feature>
<dbReference type="InterPro" id="IPR006026">
    <property type="entry name" value="Peptidase_Metallo"/>
</dbReference>
<evidence type="ECO:0000313" key="2">
    <source>
        <dbReference type="EMBL" id="TCD00760.1"/>
    </source>
</evidence>
<dbReference type="EMBL" id="SJSN01000020">
    <property type="protein sequence ID" value="TCD00760.1"/>
    <property type="molecule type" value="Genomic_DNA"/>
</dbReference>
<dbReference type="PROSITE" id="PS51257">
    <property type="entry name" value="PROKAR_LIPOPROTEIN"/>
    <property type="match status" value="1"/>
</dbReference>
<keyword evidence="3" id="KW-1185">Reference proteome</keyword>
<dbReference type="SMART" id="SM00235">
    <property type="entry name" value="ZnMc"/>
    <property type="match status" value="1"/>
</dbReference>
<dbReference type="Gene3D" id="3.40.390.10">
    <property type="entry name" value="Collagenase (Catalytic Domain)"/>
    <property type="match status" value="1"/>
</dbReference>
<accession>A0A4R0NJ82</accession>
<dbReference type="GO" id="GO:0006508">
    <property type="term" value="P:proteolysis"/>
    <property type="evidence" value="ECO:0007669"/>
    <property type="project" value="InterPro"/>
</dbReference>
<evidence type="ECO:0000313" key="3">
    <source>
        <dbReference type="Proteomes" id="UP000291485"/>
    </source>
</evidence>
<protein>
    <recommendedName>
        <fullName evidence="1">Peptidase metallopeptidase domain-containing protein</fullName>
    </recommendedName>
</protein>
<reference evidence="2 3" key="1">
    <citation type="submission" date="2019-02" db="EMBL/GenBank/DDBJ databases">
        <title>Pedobacter sp. RP-3-11 sp. nov., isolated from Arctic soil.</title>
        <authorList>
            <person name="Dahal R.H."/>
        </authorList>
    </citation>
    <scope>NUCLEOTIDE SEQUENCE [LARGE SCALE GENOMIC DNA]</scope>
    <source>
        <strain evidence="2 3">RP-3-11</strain>
    </source>
</reference>
<dbReference type="InterPro" id="IPR001506">
    <property type="entry name" value="Peptidase_M12A"/>
</dbReference>
<dbReference type="GO" id="GO:0004222">
    <property type="term" value="F:metalloendopeptidase activity"/>
    <property type="evidence" value="ECO:0007669"/>
    <property type="project" value="InterPro"/>
</dbReference>
<proteinExistence type="predicted"/>
<evidence type="ECO:0000259" key="1">
    <source>
        <dbReference type="SMART" id="SM00235"/>
    </source>
</evidence>
<dbReference type="SUPFAM" id="SSF55486">
    <property type="entry name" value="Metalloproteases ('zincins'), catalytic domain"/>
    <property type="match status" value="1"/>
</dbReference>
<sequence>MLKKCLIVMALAIAVSSCKKDSDVELQNEQKLSMDAELRASLPGNLNQMGANGAPLKVCVDKFTNSRPIILGEDDDDVSGRGVAVRGTKWPNGKTLRVYFINGGQIVRDNVMKFARRWANHANLHFVVTQNKAESDIRVGFKVNGDWGHWSWIGTDANEHKGEQTMNFGDLDRNSSDYDYGYYVLHEFGHAIGLGHEHLSPLANINWDKPAVYQYYMGPPNNWTRAQVNSNIFDKYKPREVRNTAYDTNSIMHYWIPNEFTTDNFSVDENAYLSDKDKIFIKRIYPG</sequence>
<dbReference type="AlphaFoldDB" id="A0A4R0NJ82"/>
<dbReference type="Proteomes" id="UP000291485">
    <property type="component" value="Unassembled WGS sequence"/>
</dbReference>
<comment type="caution">
    <text evidence="2">The sequence shown here is derived from an EMBL/GenBank/DDBJ whole genome shotgun (WGS) entry which is preliminary data.</text>
</comment>